<name>A0A1F4W2M4_UNCKA</name>
<organism evidence="1 2">
    <name type="scientific">candidate division WWE3 bacterium RIFOXYA2_FULL_46_9</name>
    <dbReference type="NCBI Taxonomy" id="1802636"/>
    <lineage>
        <taxon>Bacteria</taxon>
        <taxon>Katanobacteria</taxon>
    </lineage>
</organism>
<reference evidence="1 2" key="1">
    <citation type="journal article" date="2016" name="Nat. Commun.">
        <title>Thousands of microbial genomes shed light on interconnected biogeochemical processes in an aquifer system.</title>
        <authorList>
            <person name="Anantharaman K."/>
            <person name="Brown C.T."/>
            <person name="Hug L.A."/>
            <person name="Sharon I."/>
            <person name="Castelle C.J."/>
            <person name="Probst A.J."/>
            <person name="Thomas B.C."/>
            <person name="Singh A."/>
            <person name="Wilkins M.J."/>
            <person name="Karaoz U."/>
            <person name="Brodie E.L."/>
            <person name="Williams K.H."/>
            <person name="Hubbard S.S."/>
            <person name="Banfield J.F."/>
        </authorList>
    </citation>
    <scope>NUCLEOTIDE SEQUENCE [LARGE SCALE GENOMIC DNA]</scope>
</reference>
<evidence type="ECO:0000313" key="2">
    <source>
        <dbReference type="Proteomes" id="UP000176614"/>
    </source>
</evidence>
<accession>A0A1F4W2M4</accession>
<protein>
    <submittedName>
        <fullName evidence="1">Uncharacterized protein</fullName>
    </submittedName>
</protein>
<comment type="caution">
    <text evidence="1">The sequence shown here is derived from an EMBL/GenBank/DDBJ whole genome shotgun (WGS) entry which is preliminary data.</text>
</comment>
<dbReference type="AlphaFoldDB" id="A0A1F4W2M4"/>
<evidence type="ECO:0000313" key="1">
    <source>
        <dbReference type="EMBL" id="OGC63605.1"/>
    </source>
</evidence>
<dbReference type="EMBL" id="MEVT01000005">
    <property type="protein sequence ID" value="OGC63605.1"/>
    <property type="molecule type" value="Genomic_DNA"/>
</dbReference>
<dbReference type="Proteomes" id="UP000176614">
    <property type="component" value="Unassembled WGS sequence"/>
</dbReference>
<sequence>MLFFPAIIYPAKKSQAERDMEFRDLLFDSRDNFEEIVKLISDHKDPKRAYSLFKEELPGIELLVKVEIQLKKMGKL</sequence>
<proteinExistence type="predicted"/>
<gene>
    <name evidence="1" type="ORF">A2264_04535</name>
</gene>